<accession>A0A2T8IMA8</accession>
<name>A0A2T8IMA8_9POAL</name>
<evidence type="ECO:0000313" key="1">
    <source>
        <dbReference type="EMBL" id="PVH38813.1"/>
    </source>
</evidence>
<sequence>MDFIVRDAKYVQRQPLGNDHCEFYVMHFMHVHSGDDMTVANRKLGTSELLLSDILALQEELAGFIMDHVVNPGAEFCLI</sequence>
<proteinExistence type="predicted"/>
<dbReference type="Proteomes" id="UP000243499">
    <property type="component" value="Chromosome 5"/>
</dbReference>
<reference evidence="1" key="1">
    <citation type="submission" date="2018-04" db="EMBL/GenBank/DDBJ databases">
        <title>WGS assembly of Panicum hallii.</title>
        <authorList>
            <person name="Lovell J."/>
            <person name="Jenkins J."/>
            <person name="Lowry D."/>
            <person name="Mamidi S."/>
            <person name="Sreedasyam A."/>
            <person name="Weng X."/>
            <person name="Barry K."/>
            <person name="Bonette J."/>
            <person name="Campitelli B."/>
            <person name="Daum C."/>
            <person name="Gordon S."/>
            <person name="Gould B."/>
            <person name="Lipzen A."/>
            <person name="Macqueen A."/>
            <person name="Palacio-Mejia J."/>
            <person name="Plott C."/>
            <person name="Shakirov E."/>
            <person name="Shu S."/>
            <person name="Yoshinaga Y."/>
            <person name="Zane M."/>
            <person name="Rokhsar D."/>
            <person name="Grimwood J."/>
            <person name="Schmutz J."/>
            <person name="Juenger T."/>
        </authorList>
    </citation>
    <scope>NUCLEOTIDE SEQUENCE [LARGE SCALE GENOMIC DNA]</scope>
    <source>
        <strain evidence="1">FIL2</strain>
    </source>
</reference>
<organism evidence="1">
    <name type="scientific">Panicum hallii</name>
    <dbReference type="NCBI Taxonomy" id="206008"/>
    <lineage>
        <taxon>Eukaryota</taxon>
        <taxon>Viridiplantae</taxon>
        <taxon>Streptophyta</taxon>
        <taxon>Embryophyta</taxon>
        <taxon>Tracheophyta</taxon>
        <taxon>Spermatophyta</taxon>
        <taxon>Magnoliopsida</taxon>
        <taxon>Liliopsida</taxon>
        <taxon>Poales</taxon>
        <taxon>Poaceae</taxon>
        <taxon>PACMAD clade</taxon>
        <taxon>Panicoideae</taxon>
        <taxon>Panicodae</taxon>
        <taxon>Paniceae</taxon>
        <taxon>Panicinae</taxon>
        <taxon>Panicum</taxon>
        <taxon>Panicum sect. Panicum</taxon>
    </lineage>
</organism>
<dbReference type="AlphaFoldDB" id="A0A2T8IMA8"/>
<protein>
    <recommendedName>
        <fullName evidence="2">Ubiquitin-like protease family profile domain-containing protein</fullName>
    </recommendedName>
</protein>
<gene>
    <name evidence="1" type="ORF">PAHAL_5G359200</name>
</gene>
<evidence type="ECO:0008006" key="2">
    <source>
        <dbReference type="Google" id="ProtNLM"/>
    </source>
</evidence>
<dbReference type="EMBL" id="CM008050">
    <property type="protein sequence ID" value="PVH38813.1"/>
    <property type="molecule type" value="Genomic_DNA"/>
</dbReference>
<dbReference type="Gramene" id="PVH38813">
    <property type="protein sequence ID" value="PVH38813"/>
    <property type="gene ID" value="PAHAL_5G359200"/>
</dbReference>